<protein>
    <submittedName>
        <fullName evidence="1">Uncharacterized protein</fullName>
    </submittedName>
</protein>
<evidence type="ECO:0000313" key="1">
    <source>
        <dbReference type="EMBL" id="PSS18281.1"/>
    </source>
</evidence>
<dbReference type="AlphaFoldDB" id="A0A2T3B151"/>
<accession>A0A2T3B151</accession>
<proteinExistence type="predicted"/>
<evidence type="ECO:0000313" key="2">
    <source>
        <dbReference type="Proteomes" id="UP000241818"/>
    </source>
</evidence>
<reference evidence="1 2" key="1">
    <citation type="journal article" date="2018" name="New Phytol.">
        <title>Comparative genomics and transcriptomics depict ericoid mycorrhizal fungi as versatile saprotrophs and plant mutualists.</title>
        <authorList>
            <person name="Martino E."/>
            <person name="Morin E."/>
            <person name="Grelet G.A."/>
            <person name="Kuo A."/>
            <person name="Kohler A."/>
            <person name="Daghino S."/>
            <person name="Barry K.W."/>
            <person name="Cichocki N."/>
            <person name="Clum A."/>
            <person name="Dockter R.B."/>
            <person name="Hainaut M."/>
            <person name="Kuo R.C."/>
            <person name="LaButti K."/>
            <person name="Lindahl B.D."/>
            <person name="Lindquist E.A."/>
            <person name="Lipzen A."/>
            <person name="Khouja H.R."/>
            <person name="Magnuson J."/>
            <person name="Murat C."/>
            <person name="Ohm R.A."/>
            <person name="Singer S.W."/>
            <person name="Spatafora J.W."/>
            <person name="Wang M."/>
            <person name="Veneault-Fourrey C."/>
            <person name="Henrissat B."/>
            <person name="Grigoriev I.V."/>
            <person name="Martin F.M."/>
            <person name="Perotto S."/>
        </authorList>
    </citation>
    <scope>NUCLEOTIDE SEQUENCE [LARGE SCALE GENOMIC DNA]</scope>
    <source>
        <strain evidence="1 2">ATCC 22711</strain>
    </source>
</reference>
<organism evidence="1 2">
    <name type="scientific">Amorphotheca resinae ATCC 22711</name>
    <dbReference type="NCBI Taxonomy" id="857342"/>
    <lineage>
        <taxon>Eukaryota</taxon>
        <taxon>Fungi</taxon>
        <taxon>Dikarya</taxon>
        <taxon>Ascomycota</taxon>
        <taxon>Pezizomycotina</taxon>
        <taxon>Leotiomycetes</taxon>
        <taxon>Helotiales</taxon>
        <taxon>Amorphothecaceae</taxon>
        <taxon>Amorphotheca</taxon>
    </lineage>
</organism>
<dbReference type="Proteomes" id="UP000241818">
    <property type="component" value="Unassembled WGS sequence"/>
</dbReference>
<name>A0A2T3B151_AMORE</name>
<dbReference type="EMBL" id="KZ679011">
    <property type="protein sequence ID" value="PSS18281.1"/>
    <property type="molecule type" value="Genomic_DNA"/>
</dbReference>
<dbReference type="InParanoid" id="A0A2T3B151"/>
<gene>
    <name evidence="1" type="ORF">M430DRAFT_18888</name>
</gene>
<dbReference type="GeneID" id="36572055"/>
<keyword evidence="2" id="KW-1185">Reference proteome</keyword>
<dbReference type="RefSeq" id="XP_024720633.1">
    <property type="nucleotide sequence ID" value="XM_024863974.1"/>
</dbReference>
<sequence length="93" mass="10273">MAAGRHICDLAIRFTAVGQKGEKIVDGIKVRVGVSMCIDVVVDNIATALDNLMKIERESKAAKKASDVAKAKKDRMLDALRNYEDSLRAWIQK</sequence>